<organism evidence="3 5">
    <name type="scientific">Fluoribacter gormanii</name>
    <dbReference type="NCBI Taxonomy" id="464"/>
    <lineage>
        <taxon>Bacteria</taxon>
        <taxon>Pseudomonadati</taxon>
        <taxon>Pseudomonadota</taxon>
        <taxon>Gammaproteobacteria</taxon>
        <taxon>Legionellales</taxon>
        <taxon>Legionellaceae</taxon>
        <taxon>Fluoribacter</taxon>
    </lineage>
</organism>
<protein>
    <submittedName>
        <fullName evidence="3">Uncharacterized protein</fullName>
    </submittedName>
</protein>
<keyword evidence="4" id="KW-1185">Reference proteome</keyword>
<reference evidence="2 4" key="1">
    <citation type="submission" date="2017-01" db="EMBL/GenBank/DDBJ databases">
        <authorList>
            <person name="Varghese N."/>
            <person name="Submissions S."/>
        </authorList>
    </citation>
    <scope>NUCLEOTIDE SEQUENCE [LARGE SCALE GENOMIC DNA]</scope>
    <source>
        <strain evidence="2 4">ATCC 33342</strain>
    </source>
</reference>
<evidence type="ECO:0000313" key="5">
    <source>
        <dbReference type="Proteomes" id="UP000254374"/>
    </source>
</evidence>
<accession>A0A377GGN3</accession>
<dbReference type="OrthoDB" id="10018727at2"/>
<reference evidence="3 5" key="2">
    <citation type="submission" date="2018-06" db="EMBL/GenBank/DDBJ databases">
        <authorList>
            <consortium name="Pathogen Informatics"/>
            <person name="Doyle S."/>
        </authorList>
    </citation>
    <scope>NUCLEOTIDE SEQUENCE [LARGE SCALE GENOMIC DNA]</scope>
    <source>
        <strain evidence="3 5">NCTC11401</strain>
    </source>
</reference>
<dbReference type="AlphaFoldDB" id="A0A377GGN3"/>
<dbReference type="Proteomes" id="UP000186808">
    <property type="component" value="Unassembled WGS sequence"/>
</dbReference>
<dbReference type="RefSeq" id="WP_058468092.1">
    <property type="nucleotide sequence ID" value="NZ_CAAAIX010000031.1"/>
</dbReference>
<sequence>MPKCAEKENGANTVDATLLPTVPTHHPVNQSNEMVPPKTSGEPSELDSKQTLTTISVEKETPSLKSPLTAKRELRYTKSLKVNDMHLFLNNEMPFGSLYTHHAQKTLFNFTANNKNKSKKTVLENGSRLDQARELVFNGAVGETVDLNINTNWEENTKEIQQITSQWRQIQQDKLLENVLKLIEALLEHPEQTFRLIGPLEKCSVQLPDNVTRFINFFNLLEEIRFATQDCTLETKTKAWFAMNLDGSSLNDHLSIAEIRYFPDMMSSLVEKFLTALVIEERLNKEALTAKFNEIWPQFSPNSAKELHHITEIVLEAAKERFIQQVKEDLIAMRNGMDRIDFSKFQQIKYLTIEGSLQKSGNTVVPKDKLQDEKFLNVLRMLKAIEFPNLEGIVIEDFSVFQNKSKLAQLFLLIEKNQQTLQKITILKGCASDEIVSFRNRLEAFSNITLNVGGHPTPSPQPEKMNFKFFKRPTSRHDERDTNFFGTRYSPPHN</sequence>
<dbReference type="Proteomes" id="UP000254374">
    <property type="component" value="Unassembled WGS sequence"/>
</dbReference>
<evidence type="ECO:0000256" key="1">
    <source>
        <dbReference type="SAM" id="MobiDB-lite"/>
    </source>
</evidence>
<evidence type="ECO:0000313" key="2">
    <source>
        <dbReference type="EMBL" id="SIR85479.1"/>
    </source>
</evidence>
<dbReference type="EMBL" id="FTNL01000030">
    <property type="protein sequence ID" value="SIR85479.1"/>
    <property type="molecule type" value="Genomic_DNA"/>
</dbReference>
<dbReference type="EMBL" id="UGGV01000001">
    <property type="protein sequence ID" value="STO23713.1"/>
    <property type="molecule type" value="Genomic_DNA"/>
</dbReference>
<gene>
    <name evidence="3" type="ORF">NCTC11401_00513</name>
    <name evidence="2" type="ORF">SAMN05421777_13017</name>
</gene>
<feature type="region of interest" description="Disordered" evidence="1">
    <location>
        <begin position="1"/>
        <end position="55"/>
    </location>
</feature>
<proteinExistence type="predicted"/>
<feature type="region of interest" description="Disordered" evidence="1">
    <location>
        <begin position="474"/>
        <end position="494"/>
    </location>
</feature>
<evidence type="ECO:0000313" key="3">
    <source>
        <dbReference type="EMBL" id="STO23713.1"/>
    </source>
</evidence>
<name>A0A377GGN3_9GAMM</name>
<evidence type="ECO:0000313" key="4">
    <source>
        <dbReference type="Proteomes" id="UP000186808"/>
    </source>
</evidence>